<evidence type="ECO:0000313" key="1">
    <source>
        <dbReference type="EMBL" id="KAJ8895662.1"/>
    </source>
</evidence>
<dbReference type="EMBL" id="JARBHB010000001">
    <property type="protein sequence ID" value="KAJ8895662.1"/>
    <property type="molecule type" value="Genomic_DNA"/>
</dbReference>
<evidence type="ECO:0000313" key="2">
    <source>
        <dbReference type="Proteomes" id="UP001159363"/>
    </source>
</evidence>
<reference evidence="1 2" key="1">
    <citation type="submission" date="2023-02" db="EMBL/GenBank/DDBJ databases">
        <title>LHISI_Scaffold_Assembly.</title>
        <authorList>
            <person name="Stuart O.P."/>
            <person name="Cleave R."/>
            <person name="Magrath M.J.L."/>
            <person name="Mikheyev A.S."/>
        </authorList>
    </citation>
    <scope>NUCLEOTIDE SEQUENCE [LARGE SCALE GENOMIC DNA]</scope>
    <source>
        <strain evidence="1">Daus_M_001</strain>
        <tissue evidence="1">Leg muscle</tissue>
    </source>
</reference>
<comment type="caution">
    <text evidence="1">The sequence shown here is derived from an EMBL/GenBank/DDBJ whole genome shotgun (WGS) entry which is preliminary data.</text>
</comment>
<accession>A0ABQ9IG82</accession>
<proteinExistence type="predicted"/>
<keyword evidence="2" id="KW-1185">Reference proteome</keyword>
<organism evidence="1 2">
    <name type="scientific">Dryococelus australis</name>
    <dbReference type="NCBI Taxonomy" id="614101"/>
    <lineage>
        <taxon>Eukaryota</taxon>
        <taxon>Metazoa</taxon>
        <taxon>Ecdysozoa</taxon>
        <taxon>Arthropoda</taxon>
        <taxon>Hexapoda</taxon>
        <taxon>Insecta</taxon>
        <taxon>Pterygota</taxon>
        <taxon>Neoptera</taxon>
        <taxon>Polyneoptera</taxon>
        <taxon>Phasmatodea</taxon>
        <taxon>Verophasmatodea</taxon>
        <taxon>Anareolatae</taxon>
        <taxon>Phasmatidae</taxon>
        <taxon>Eurycanthinae</taxon>
        <taxon>Dryococelus</taxon>
    </lineage>
</organism>
<protein>
    <submittedName>
        <fullName evidence="1">Uncharacterized protein</fullName>
    </submittedName>
</protein>
<name>A0ABQ9IG82_9NEOP</name>
<dbReference type="Proteomes" id="UP001159363">
    <property type="component" value="Chromosome 1"/>
</dbReference>
<sequence length="71" mass="7691">MTGISQVEQYSVCAGYVEAESMKLAENFLDFVPVYNVIDCALAHTLMGYDGAASMSGEFRGVQAHVKDKVP</sequence>
<gene>
    <name evidence="1" type="ORF">PR048_000998</name>
</gene>